<keyword evidence="2" id="KW-1185">Reference proteome</keyword>
<evidence type="ECO:0000313" key="1">
    <source>
        <dbReference type="EMBL" id="GBF44564.1"/>
    </source>
</evidence>
<organism evidence="1 2">
    <name type="scientific">Leptospira ellinghausenii</name>
    <dbReference type="NCBI Taxonomy" id="1917822"/>
    <lineage>
        <taxon>Bacteria</taxon>
        <taxon>Pseudomonadati</taxon>
        <taxon>Spirochaetota</taxon>
        <taxon>Spirochaetia</taxon>
        <taxon>Leptospirales</taxon>
        <taxon>Leptospiraceae</taxon>
        <taxon>Leptospira</taxon>
    </lineage>
</organism>
<reference evidence="2" key="1">
    <citation type="journal article" date="2019" name="Microbiol. Immunol.">
        <title>Molecular and phenotypic characterization of Leptospira johnsonii sp. nov., Leptospira ellinghausenii sp. nov. and Leptospira ryugenii sp. nov. isolated from soil and water in Japan.</title>
        <authorList>
            <person name="Masuzawa T."/>
            <person name="Saito M."/>
            <person name="Nakao R."/>
            <person name="Nikaido Y."/>
            <person name="Matsumoto M."/>
            <person name="Ogawa M."/>
            <person name="Yokoyama M."/>
            <person name="Hidaka Y."/>
            <person name="Tomita J."/>
            <person name="Sakakibara K."/>
            <person name="Suzuki K."/>
            <person name="Yasuda S."/>
            <person name="Sato H."/>
            <person name="Yamaguchi M."/>
            <person name="Yoshida S.I."/>
            <person name="Koizumi N."/>
            <person name="Kawamura Y."/>
        </authorList>
    </citation>
    <scope>NUCLEOTIDE SEQUENCE [LARGE SCALE GENOMIC DNA]</scope>
    <source>
        <strain evidence="2">E18</strain>
    </source>
</reference>
<evidence type="ECO:0000313" key="2">
    <source>
        <dbReference type="Proteomes" id="UP000245206"/>
    </source>
</evidence>
<gene>
    <name evidence="1" type="ORF">LPTSP2_38670</name>
</gene>
<comment type="caution">
    <text evidence="1">The sequence shown here is derived from an EMBL/GenBank/DDBJ whole genome shotgun (WGS) entry which is preliminary data.</text>
</comment>
<dbReference type="EMBL" id="BFAZ01000015">
    <property type="protein sequence ID" value="GBF44564.1"/>
    <property type="molecule type" value="Genomic_DNA"/>
</dbReference>
<dbReference type="Proteomes" id="UP000245206">
    <property type="component" value="Unassembled WGS sequence"/>
</dbReference>
<sequence length="77" mass="9262">MKIRPEIERRCKILTLLVIRMKKELSKDVWATYFSKVKQVGSMIDENNLIKAEEEMYKLELQIIGYIEMQFDYSRVS</sequence>
<dbReference type="RefSeq" id="WP_108961534.1">
    <property type="nucleotide sequence ID" value="NZ_BFAZ01000015.1"/>
</dbReference>
<proteinExistence type="predicted"/>
<name>A0A2P2DIY0_9LEPT</name>
<accession>A0A2P2DIY0</accession>
<protein>
    <submittedName>
        <fullName evidence="1">Uncharacterized protein</fullName>
    </submittedName>
</protein>
<dbReference type="AlphaFoldDB" id="A0A2P2DIY0"/>